<dbReference type="AlphaFoldDB" id="A0A392UG33"/>
<sequence>MAAIDYIVSEKSDVFMPSHGGNMGRAIQ</sequence>
<reference evidence="1 2" key="1">
    <citation type="journal article" date="2018" name="Front. Plant Sci.">
        <title>Red Clover (Trifolium pratense) and Zigzag Clover (T. medium) - A Picture of Genomic Similarities and Differences.</title>
        <authorList>
            <person name="Dluhosova J."/>
            <person name="Istvanek J."/>
            <person name="Nedelnik J."/>
            <person name="Repkova J."/>
        </authorList>
    </citation>
    <scope>NUCLEOTIDE SEQUENCE [LARGE SCALE GENOMIC DNA]</scope>
    <source>
        <strain evidence="2">cv. 10/8</strain>
        <tissue evidence="1">Leaf</tissue>
    </source>
</reference>
<protein>
    <submittedName>
        <fullName evidence="1">GDP-fucose protein O-fucosyltransferase</fullName>
    </submittedName>
</protein>
<feature type="non-terminal residue" evidence="1">
    <location>
        <position position="28"/>
    </location>
</feature>
<keyword evidence="2" id="KW-1185">Reference proteome</keyword>
<dbReference type="Proteomes" id="UP000265520">
    <property type="component" value="Unassembled WGS sequence"/>
</dbReference>
<dbReference type="GO" id="GO:0016757">
    <property type="term" value="F:glycosyltransferase activity"/>
    <property type="evidence" value="ECO:0007669"/>
    <property type="project" value="UniProtKB-KW"/>
</dbReference>
<keyword evidence="1" id="KW-0328">Glycosyltransferase</keyword>
<accession>A0A392UG33</accession>
<dbReference type="EMBL" id="LXQA010819240">
    <property type="protein sequence ID" value="MCI72491.1"/>
    <property type="molecule type" value="Genomic_DNA"/>
</dbReference>
<organism evidence="1 2">
    <name type="scientific">Trifolium medium</name>
    <dbReference type="NCBI Taxonomy" id="97028"/>
    <lineage>
        <taxon>Eukaryota</taxon>
        <taxon>Viridiplantae</taxon>
        <taxon>Streptophyta</taxon>
        <taxon>Embryophyta</taxon>
        <taxon>Tracheophyta</taxon>
        <taxon>Spermatophyta</taxon>
        <taxon>Magnoliopsida</taxon>
        <taxon>eudicotyledons</taxon>
        <taxon>Gunneridae</taxon>
        <taxon>Pentapetalae</taxon>
        <taxon>rosids</taxon>
        <taxon>fabids</taxon>
        <taxon>Fabales</taxon>
        <taxon>Fabaceae</taxon>
        <taxon>Papilionoideae</taxon>
        <taxon>50 kb inversion clade</taxon>
        <taxon>NPAAA clade</taxon>
        <taxon>Hologalegina</taxon>
        <taxon>IRL clade</taxon>
        <taxon>Trifolieae</taxon>
        <taxon>Trifolium</taxon>
    </lineage>
</organism>
<name>A0A392UG33_9FABA</name>
<evidence type="ECO:0000313" key="2">
    <source>
        <dbReference type="Proteomes" id="UP000265520"/>
    </source>
</evidence>
<keyword evidence="1" id="KW-0808">Transferase</keyword>
<proteinExistence type="predicted"/>
<evidence type="ECO:0000313" key="1">
    <source>
        <dbReference type="EMBL" id="MCI72491.1"/>
    </source>
</evidence>
<comment type="caution">
    <text evidence="1">The sequence shown here is derived from an EMBL/GenBank/DDBJ whole genome shotgun (WGS) entry which is preliminary data.</text>
</comment>